<dbReference type="PANTHER" id="PTHR42756:SF1">
    <property type="entry name" value="TRANSCRIPTIONAL REPRESSOR OF EMRAB OPERON"/>
    <property type="match status" value="1"/>
</dbReference>
<evidence type="ECO:0000313" key="6">
    <source>
        <dbReference type="Proteomes" id="UP000632138"/>
    </source>
</evidence>
<dbReference type="InterPro" id="IPR036388">
    <property type="entry name" value="WH-like_DNA-bd_sf"/>
</dbReference>
<dbReference type="PRINTS" id="PR00598">
    <property type="entry name" value="HTHMARR"/>
</dbReference>
<keyword evidence="3" id="KW-0804">Transcription</keyword>
<dbReference type="Proteomes" id="UP000632138">
    <property type="component" value="Unassembled WGS sequence"/>
</dbReference>
<sequence>MADKEQLIADIMGAQERLKDLIAEDREDPLFSSHLTLSQLKILMLLARHGSVSGSELAGMLGIGAAALTGMVDRLVVQDLVARAEDPHDRRVRRIALTRTGRDLIGSIFNAGDEKMRALLSRLSAEELDLVAQATALIIKAAEAGEAGEAGEA</sequence>
<dbReference type="Pfam" id="PF01047">
    <property type="entry name" value="MarR"/>
    <property type="match status" value="1"/>
</dbReference>
<dbReference type="PROSITE" id="PS01117">
    <property type="entry name" value="HTH_MARR_1"/>
    <property type="match status" value="1"/>
</dbReference>
<proteinExistence type="predicted"/>
<keyword evidence="2" id="KW-0238">DNA-binding</keyword>
<keyword evidence="6" id="KW-1185">Reference proteome</keyword>
<evidence type="ECO:0000313" key="5">
    <source>
        <dbReference type="EMBL" id="MBM2621252.1"/>
    </source>
</evidence>
<comment type="caution">
    <text evidence="5">The sequence shown here is derived from an EMBL/GenBank/DDBJ whole genome shotgun (WGS) entry which is preliminary data.</text>
</comment>
<keyword evidence="1" id="KW-0805">Transcription regulation</keyword>
<reference evidence="5 6" key="1">
    <citation type="submission" date="2021-01" db="EMBL/GenBank/DDBJ databases">
        <title>Actinoplanes sp. nov. LDG1-06 isolated from lichen.</title>
        <authorList>
            <person name="Saeng-In P."/>
            <person name="Phongsopitanun W."/>
            <person name="Kanchanasin P."/>
            <person name="Yuki M."/>
            <person name="Kudo T."/>
            <person name="Ohkuma M."/>
            <person name="Tanasupawat S."/>
        </authorList>
    </citation>
    <scope>NUCLEOTIDE SEQUENCE [LARGE SCALE GENOMIC DNA]</scope>
    <source>
        <strain evidence="5 6">LDG1-06</strain>
    </source>
</reference>
<dbReference type="InterPro" id="IPR023187">
    <property type="entry name" value="Tscrpt_reg_MarR-type_CS"/>
</dbReference>
<dbReference type="InterPro" id="IPR036390">
    <property type="entry name" value="WH_DNA-bd_sf"/>
</dbReference>
<feature type="domain" description="HTH marR-type" evidence="4">
    <location>
        <begin position="4"/>
        <end position="140"/>
    </location>
</feature>
<gene>
    <name evidence="5" type="ORF">JIG36_37695</name>
</gene>
<dbReference type="EMBL" id="JAENHP010000018">
    <property type="protein sequence ID" value="MBM2621252.1"/>
    <property type="molecule type" value="Genomic_DNA"/>
</dbReference>
<organism evidence="5 6">
    <name type="scientific">Paractinoplanes ovalisporus</name>
    <dbReference type="NCBI Taxonomy" id="2810368"/>
    <lineage>
        <taxon>Bacteria</taxon>
        <taxon>Bacillati</taxon>
        <taxon>Actinomycetota</taxon>
        <taxon>Actinomycetes</taxon>
        <taxon>Micromonosporales</taxon>
        <taxon>Micromonosporaceae</taxon>
        <taxon>Paractinoplanes</taxon>
    </lineage>
</organism>
<evidence type="ECO:0000256" key="2">
    <source>
        <dbReference type="ARBA" id="ARBA00023125"/>
    </source>
</evidence>
<protein>
    <submittedName>
        <fullName evidence="5">MarR family transcriptional regulator</fullName>
    </submittedName>
</protein>
<name>A0ABS2AN18_9ACTN</name>
<evidence type="ECO:0000256" key="3">
    <source>
        <dbReference type="ARBA" id="ARBA00023163"/>
    </source>
</evidence>
<dbReference type="SUPFAM" id="SSF46785">
    <property type="entry name" value="Winged helix' DNA-binding domain"/>
    <property type="match status" value="1"/>
</dbReference>
<evidence type="ECO:0000259" key="4">
    <source>
        <dbReference type="PROSITE" id="PS50995"/>
    </source>
</evidence>
<evidence type="ECO:0000256" key="1">
    <source>
        <dbReference type="ARBA" id="ARBA00023015"/>
    </source>
</evidence>
<dbReference type="RefSeq" id="WP_203381223.1">
    <property type="nucleotide sequence ID" value="NZ_JAENHP010000018.1"/>
</dbReference>
<dbReference type="InterPro" id="IPR000835">
    <property type="entry name" value="HTH_MarR-typ"/>
</dbReference>
<accession>A0ABS2AN18</accession>
<dbReference type="Gene3D" id="1.10.10.10">
    <property type="entry name" value="Winged helix-like DNA-binding domain superfamily/Winged helix DNA-binding domain"/>
    <property type="match status" value="1"/>
</dbReference>
<dbReference type="PROSITE" id="PS50995">
    <property type="entry name" value="HTH_MARR_2"/>
    <property type="match status" value="1"/>
</dbReference>
<dbReference type="PANTHER" id="PTHR42756">
    <property type="entry name" value="TRANSCRIPTIONAL REGULATOR, MARR"/>
    <property type="match status" value="1"/>
</dbReference>
<dbReference type="SMART" id="SM00347">
    <property type="entry name" value="HTH_MARR"/>
    <property type="match status" value="1"/>
</dbReference>